<feature type="domain" description="Endonuclease GajA/Old nuclease/RecF-like AAA" evidence="1">
    <location>
        <begin position="1"/>
        <end position="341"/>
    </location>
</feature>
<reference evidence="3 4" key="1">
    <citation type="submission" date="2016-06" db="EMBL/GenBank/DDBJ databases">
        <title>Genome sequence of endosymbiont of Candidatus Endolucinida thiodiazotropha.</title>
        <authorList>
            <person name="Poehlein A."/>
            <person name="Koenig S."/>
            <person name="Heiden S.E."/>
            <person name="Thuermer A."/>
            <person name="Voget S."/>
            <person name="Daniel R."/>
            <person name="Markert S."/>
            <person name="Gros O."/>
            <person name="Schweder T."/>
        </authorList>
    </citation>
    <scope>NUCLEOTIDE SEQUENCE [LARGE SCALE GENOMIC DNA]</scope>
    <source>
        <strain evidence="3 4">COS</strain>
    </source>
</reference>
<dbReference type="EMBL" id="MARB01000033">
    <property type="protein sequence ID" value="ODJ85848.1"/>
    <property type="molecule type" value="Genomic_DNA"/>
</dbReference>
<evidence type="ECO:0000313" key="4">
    <source>
        <dbReference type="Proteomes" id="UP000094769"/>
    </source>
</evidence>
<proteinExistence type="predicted"/>
<dbReference type="SUPFAM" id="SSF52540">
    <property type="entry name" value="P-loop containing nucleoside triphosphate hydrolases"/>
    <property type="match status" value="1"/>
</dbReference>
<evidence type="ECO:0000313" key="3">
    <source>
        <dbReference type="EMBL" id="ODJ85848.1"/>
    </source>
</evidence>
<keyword evidence="4" id="KW-1185">Reference proteome</keyword>
<feature type="domain" description="OLD protein-like TOPRIM" evidence="2">
    <location>
        <begin position="437"/>
        <end position="502"/>
    </location>
</feature>
<dbReference type="InterPro" id="IPR041685">
    <property type="entry name" value="AAA_GajA/Old/RecF-like"/>
</dbReference>
<dbReference type="PANTHER" id="PTHR43581">
    <property type="entry name" value="ATP/GTP PHOSPHATASE"/>
    <property type="match status" value="1"/>
</dbReference>
<dbReference type="InterPro" id="IPR027417">
    <property type="entry name" value="P-loop_NTPase"/>
</dbReference>
<sequence>MNLREIIIHNVRSIKDATCYVSDYSMLVGENYAGKTNILMALRLFYEDGGIKYKKDSDFPKFKTDDDESWVELAFETTPDEQAGLKDEYKSKDSILRVRKYFQSDNKDLVKTSQSNIYAYEGGELSGNLFYGAKNVSQAKLGNVIYIPAVSKTDETLKLTGPSPFREMVNFVMKRAVLESATFDGLKTAFDTFNTDFKDEASKDGFSINSLIDDINSDIDQWNIRFGVSVNPIRPEDIVKNLLSHYIEDVDLGGKQINLSSFGQGLQRHLIFTLIKLSAKYAAPSSTKKKDFDPDFTLFLYEEPEAFLHPAQQESLHLSLRTLASQEPEQVLISSHSPHFVSKQIDQIEGIIRLSKINGETNSFQVKEEALNRVFDSNIGLYKRFCDCLNSDDYDDGIKQRIRTQRLRDDIPNPAEKLEEEAVRYFMWLDAERASMFFAKHVIICEGASEKIFIDFLFNEKWPEFKDRHIYLLDALGKFNIHRYITLLTELGISHSVLLDSDNDAGVHGIVNTFIDERKTALTKTIYAFDDDFETFLDIDKPSRPDLKPLNIIVKFKRGDVADENIDALKTIIDAL</sequence>
<dbReference type="InterPro" id="IPR034139">
    <property type="entry name" value="TOPRIM_OLD"/>
</dbReference>
<dbReference type="InterPro" id="IPR051396">
    <property type="entry name" value="Bact_Antivir_Def_Nuclease"/>
</dbReference>
<dbReference type="Proteomes" id="UP000094769">
    <property type="component" value="Unassembled WGS sequence"/>
</dbReference>
<dbReference type="CDD" id="cd01026">
    <property type="entry name" value="TOPRIM_OLD"/>
    <property type="match status" value="1"/>
</dbReference>
<protein>
    <submittedName>
        <fullName evidence="3">Recombination protein F</fullName>
    </submittedName>
</protein>
<name>A0A7Z0VHU0_9GAMM</name>
<accession>A0A7Z0VHU0</accession>
<dbReference type="AlphaFoldDB" id="A0A7Z0VHU0"/>
<dbReference type="RefSeq" id="WP_069128216.1">
    <property type="nucleotide sequence ID" value="NZ_MARB01000033.1"/>
</dbReference>
<dbReference type="OrthoDB" id="3322489at2"/>
<gene>
    <name evidence="3" type="ORF">CODIS_38970</name>
</gene>
<organism evidence="3 4">
    <name type="scientific">Candidatus Thiodiazotropha endolucinida</name>
    <dbReference type="NCBI Taxonomy" id="1655433"/>
    <lineage>
        <taxon>Bacteria</taxon>
        <taxon>Pseudomonadati</taxon>
        <taxon>Pseudomonadota</taxon>
        <taxon>Gammaproteobacteria</taxon>
        <taxon>Chromatiales</taxon>
        <taxon>Sedimenticolaceae</taxon>
        <taxon>Candidatus Thiodiazotropha</taxon>
    </lineage>
</organism>
<dbReference type="PANTHER" id="PTHR43581:SF4">
    <property type="entry name" value="ATP_GTP PHOSPHATASE"/>
    <property type="match status" value="1"/>
</dbReference>
<evidence type="ECO:0000259" key="2">
    <source>
        <dbReference type="Pfam" id="PF20469"/>
    </source>
</evidence>
<dbReference type="Gene3D" id="3.40.50.300">
    <property type="entry name" value="P-loop containing nucleotide triphosphate hydrolases"/>
    <property type="match status" value="1"/>
</dbReference>
<comment type="caution">
    <text evidence="3">The sequence shown here is derived from an EMBL/GenBank/DDBJ whole genome shotgun (WGS) entry which is preliminary data.</text>
</comment>
<dbReference type="Pfam" id="PF13175">
    <property type="entry name" value="AAA_15"/>
    <property type="match status" value="1"/>
</dbReference>
<dbReference type="Pfam" id="PF20469">
    <property type="entry name" value="OLD-like_TOPRIM"/>
    <property type="match status" value="1"/>
</dbReference>
<evidence type="ECO:0000259" key="1">
    <source>
        <dbReference type="Pfam" id="PF13175"/>
    </source>
</evidence>